<dbReference type="Pfam" id="PF01501">
    <property type="entry name" value="Glyco_transf_8"/>
    <property type="match status" value="1"/>
</dbReference>
<evidence type="ECO:0000313" key="6">
    <source>
        <dbReference type="EMBL" id="KAF0913841.1"/>
    </source>
</evidence>
<dbReference type="AlphaFoldDB" id="A0A6G1DN76"/>
<dbReference type="UniPathway" id="UPA00845"/>
<dbReference type="PANTHER" id="PTHR32116">
    <property type="entry name" value="GALACTURONOSYLTRANSFERASE 4-RELATED"/>
    <property type="match status" value="1"/>
</dbReference>
<dbReference type="Gene3D" id="3.90.550.10">
    <property type="entry name" value="Spore Coat Polysaccharide Biosynthesis Protein SpsA, Chain A"/>
    <property type="match status" value="1"/>
</dbReference>
<dbReference type="InterPro" id="IPR029993">
    <property type="entry name" value="GAUT"/>
</dbReference>
<organism evidence="6 7">
    <name type="scientific">Oryza meyeriana var. granulata</name>
    <dbReference type="NCBI Taxonomy" id="110450"/>
    <lineage>
        <taxon>Eukaryota</taxon>
        <taxon>Viridiplantae</taxon>
        <taxon>Streptophyta</taxon>
        <taxon>Embryophyta</taxon>
        <taxon>Tracheophyta</taxon>
        <taxon>Spermatophyta</taxon>
        <taxon>Magnoliopsida</taxon>
        <taxon>Liliopsida</taxon>
        <taxon>Poales</taxon>
        <taxon>Poaceae</taxon>
        <taxon>BOP clade</taxon>
        <taxon>Oryzoideae</taxon>
        <taxon>Oryzeae</taxon>
        <taxon>Oryzinae</taxon>
        <taxon>Oryza</taxon>
        <taxon>Oryza meyeriana</taxon>
    </lineage>
</organism>
<comment type="pathway">
    <text evidence="1">Glycan metabolism; pectin biosynthesis.</text>
</comment>
<keyword evidence="7" id="KW-1185">Reference proteome</keyword>
<feature type="compositionally biased region" description="Low complexity" evidence="4">
    <location>
        <begin position="241"/>
        <end position="252"/>
    </location>
</feature>
<comment type="similarity">
    <text evidence="2">Belongs to the glycosyltransferase 8 family.</text>
</comment>
<feature type="region of interest" description="Disordered" evidence="4">
    <location>
        <begin position="147"/>
        <end position="166"/>
    </location>
</feature>
<dbReference type="Pfam" id="PF25557">
    <property type="entry name" value="GAUT_1"/>
    <property type="match status" value="1"/>
</dbReference>
<feature type="chain" id="PRO_5026059122" description="Hexosyltransferase" evidence="5">
    <location>
        <begin position="26"/>
        <end position="711"/>
    </location>
</feature>
<dbReference type="EMBL" id="SPHZ02000006">
    <property type="protein sequence ID" value="KAF0913841.1"/>
    <property type="molecule type" value="Genomic_DNA"/>
</dbReference>
<dbReference type="GO" id="GO:0047262">
    <property type="term" value="F:polygalacturonate 4-alpha-galacturonosyltransferase activity"/>
    <property type="evidence" value="ECO:0007669"/>
    <property type="project" value="InterPro"/>
</dbReference>
<gene>
    <name evidence="6" type="ORF">E2562_024926</name>
</gene>
<dbReference type="OrthoDB" id="411524at2759"/>
<evidence type="ECO:0000256" key="1">
    <source>
        <dbReference type="ARBA" id="ARBA00004877"/>
    </source>
</evidence>
<dbReference type="Proteomes" id="UP000479710">
    <property type="component" value="Unassembled WGS sequence"/>
</dbReference>
<keyword evidence="3" id="KW-0808">Transferase</keyword>
<keyword evidence="5" id="KW-0732">Signal</keyword>
<evidence type="ECO:0000313" key="7">
    <source>
        <dbReference type="Proteomes" id="UP000479710"/>
    </source>
</evidence>
<feature type="region of interest" description="Disordered" evidence="4">
    <location>
        <begin position="177"/>
        <end position="255"/>
    </location>
</feature>
<comment type="caution">
    <text evidence="6">The sequence shown here is derived from an EMBL/GenBank/DDBJ whole genome shotgun (WGS) entry which is preliminary data.</text>
</comment>
<evidence type="ECO:0000256" key="4">
    <source>
        <dbReference type="SAM" id="MobiDB-lite"/>
    </source>
</evidence>
<dbReference type="InterPro" id="IPR029044">
    <property type="entry name" value="Nucleotide-diphossugar_trans"/>
</dbReference>
<reference evidence="6 7" key="1">
    <citation type="submission" date="2019-11" db="EMBL/GenBank/DDBJ databases">
        <title>Whole genome sequence of Oryza granulata.</title>
        <authorList>
            <person name="Li W."/>
        </authorList>
    </citation>
    <scope>NUCLEOTIDE SEQUENCE [LARGE SCALE GENOMIC DNA]</scope>
    <source>
        <strain evidence="7">cv. Menghai</strain>
        <tissue evidence="6">Leaf</tissue>
    </source>
</reference>
<evidence type="ECO:0000256" key="5">
    <source>
        <dbReference type="SAM" id="SignalP"/>
    </source>
</evidence>
<sequence length="711" mass="79755">MASAAARGRRCRGVVLLLLLASVLAPLVLYGGSPVSPLPDSTVARGVLDREDESNLVWPQVVAASDVSLAKDLTIERLGEHKNRVLSATEDWQVVEAASKNLAFEKSDASVLMKDPGSGDADAVITEGNGGAQSGQDGVIREVVSRNRDADGFSEPGEINRAEERAGEMIKEIKLDASEEGQNDEADETGVNNIAGMHTTGSLDSSLRKERVTDRLPEQVTKSNPKESYTRASDSNSALPTTTGSAGHSTTSPDATIRTIKDQLIRAKTYLSLVASRGNHGFARELRARTRDIQRVLGDATSGGQLPQNVHGKIRAMEQTLGKVKRIHDSCSGAVNRLRATLHSTEERIQSHKKEANYLAQVAAKSLPKGFHCLPLRLTNEYYLTNSNNKNFPHKEKLEDPKLHHYALFSDNVLAAAVVVNSTIVHAKKPADHVFHIVTDRLNYAAMKMWFLANPLGEAAIQVQNIEEFTWLNSTYSPVMKQLKSQSMIDYYFKNGHARHDENPKFRNPKYLSILNHLRFYLPEIFPKLSKVLFLDDDTVVQQDLSVIWSIDLKGKVNGAVETCGETFHRFDKYLNFSNPLIANNFDPHACGWAYGMNMFDLSEWRKQKITDVYHNWQKLNENRLLWKLGTLPAGLVTFWNRTFPLDHSWHQLGLGYNPNINEKDIRRASVIHYNGNLKPWLEIGLARYRKYWSKYVNFDQVFLRDCNINP</sequence>
<evidence type="ECO:0000256" key="3">
    <source>
        <dbReference type="ARBA" id="ARBA00022676"/>
    </source>
</evidence>
<accession>A0A6G1DN76</accession>
<feature type="compositionally biased region" description="Basic and acidic residues" evidence="4">
    <location>
        <begin position="206"/>
        <end position="217"/>
    </location>
</feature>
<feature type="compositionally biased region" description="Polar residues" evidence="4">
    <location>
        <begin position="230"/>
        <end position="240"/>
    </location>
</feature>
<protein>
    <recommendedName>
        <fullName evidence="8">Hexosyltransferase</fullName>
    </recommendedName>
</protein>
<dbReference type="CDD" id="cd06429">
    <property type="entry name" value="GT8_like_1"/>
    <property type="match status" value="1"/>
</dbReference>
<evidence type="ECO:0000256" key="2">
    <source>
        <dbReference type="ARBA" id="ARBA00006351"/>
    </source>
</evidence>
<evidence type="ECO:0008006" key="8">
    <source>
        <dbReference type="Google" id="ProtNLM"/>
    </source>
</evidence>
<feature type="signal peptide" evidence="5">
    <location>
        <begin position="1"/>
        <end position="25"/>
    </location>
</feature>
<keyword evidence="3" id="KW-0328">Glycosyltransferase</keyword>
<dbReference type="PANTHER" id="PTHR32116:SF21">
    <property type="entry name" value="OS09G0480400 PROTEIN"/>
    <property type="match status" value="1"/>
</dbReference>
<dbReference type="InterPro" id="IPR002495">
    <property type="entry name" value="Glyco_trans_8"/>
</dbReference>
<feature type="compositionally biased region" description="Acidic residues" evidence="4">
    <location>
        <begin position="178"/>
        <end position="188"/>
    </location>
</feature>
<dbReference type="GO" id="GO:0045489">
    <property type="term" value="P:pectin biosynthetic process"/>
    <property type="evidence" value="ECO:0007669"/>
    <property type="project" value="UniProtKB-UniPathway"/>
</dbReference>
<proteinExistence type="inferred from homology"/>
<name>A0A6G1DN76_9ORYZ</name>
<dbReference type="SUPFAM" id="SSF53448">
    <property type="entry name" value="Nucleotide-diphospho-sugar transferases"/>
    <property type="match status" value="1"/>
</dbReference>